<sequence>MFAKEAIQKAGKIPKFQTLLLTELPPELIHCVFSRATHSQARLLASTYKLLKNMGVSYLYHGILALYELEPENVDEADLEDIAEQQSRTFTRQINFLISRPDLTDVIQNLSIADGVKQDWNIFTSSELRPYDRAFYLPIYASTSTLLSACHNLTHLDVAHWTIASDWLKTISHLKSLHTLKFRSAHVEDPATEDGIAHGHIPPSPHVLNVWWIEGSDDWERRELREPFGEGLWYTLLLFPNLLTFGHRAQRIEGRIPSQLTQEKYLHFWNGPLQLQTSPAPSCTLTHFKLHRVHSILDSSIVPLLEALHALSAPLQVLVLEGIKEGALTLMQCIADLFPDLLGPTLIRRENLLQRRTELARWPYQCGDYALQLRNFRKLKYFGWNFHVPLYDLTPALLLALKKHAMRDANPDHFSNKEELHEALLQERESSYFQDAGSIALPLAAHCPTLEVMGLEREFVLNLVLRGTLMEVVYESILRNTDFRVLPIRGIGILTS</sequence>
<dbReference type="Proteomes" id="UP001437256">
    <property type="component" value="Unassembled WGS sequence"/>
</dbReference>
<keyword evidence="2" id="KW-1185">Reference proteome</keyword>
<evidence type="ECO:0008006" key="3">
    <source>
        <dbReference type="Google" id="ProtNLM"/>
    </source>
</evidence>
<accession>A0ABR2ZYF9</accession>
<protein>
    <recommendedName>
        <fullName evidence="3">F-box domain-containing protein</fullName>
    </recommendedName>
</protein>
<comment type="caution">
    <text evidence="1">The sequence shown here is derived from an EMBL/GenBank/DDBJ whole genome shotgun (WGS) entry which is preliminary data.</text>
</comment>
<proteinExistence type="predicted"/>
<gene>
    <name evidence="1" type="ORF">AAF712_006629</name>
</gene>
<evidence type="ECO:0000313" key="1">
    <source>
        <dbReference type="EMBL" id="KAL0066370.1"/>
    </source>
</evidence>
<reference evidence="1 2" key="1">
    <citation type="submission" date="2024-05" db="EMBL/GenBank/DDBJ databases">
        <title>A draft genome resource for the thread blight pathogen Marasmius tenuissimus strain MS-2.</title>
        <authorList>
            <person name="Yulfo-Soto G.E."/>
            <person name="Baruah I.K."/>
            <person name="Amoako-Attah I."/>
            <person name="Bukari Y."/>
            <person name="Meinhardt L.W."/>
            <person name="Bailey B.A."/>
            <person name="Cohen S.P."/>
        </authorList>
    </citation>
    <scope>NUCLEOTIDE SEQUENCE [LARGE SCALE GENOMIC DNA]</scope>
    <source>
        <strain evidence="1 2">MS-2</strain>
    </source>
</reference>
<evidence type="ECO:0000313" key="2">
    <source>
        <dbReference type="Proteomes" id="UP001437256"/>
    </source>
</evidence>
<name>A0ABR2ZYF9_9AGAR</name>
<dbReference type="EMBL" id="JBBXMP010000036">
    <property type="protein sequence ID" value="KAL0066370.1"/>
    <property type="molecule type" value="Genomic_DNA"/>
</dbReference>
<organism evidence="1 2">
    <name type="scientific">Marasmius tenuissimus</name>
    <dbReference type="NCBI Taxonomy" id="585030"/>
    <lineage>
        <taxon>Eukaryota</taxon>
        <taxon>Fungi</taxon>
        <taxon>Dikarya</taxon>
        <taxon>Basidiomycota</taxon>
        <taxon>Agaricomycotina</taxon>
        <taxon>Agaricomycetes</taxon>
        <taxon>Agaricomycetidae</taxon>
        <taxon>Agaricales</taxon>
        <taxon>Marasmiineae</taxon>
        <taxon>Marasmiaceae</taxon>
        <taxon>Marasmius</taxon>
    </lineage>
</organism>